<evidence type="ECO:0000256" key="1">
    <source>
        <dbReference type="SAM" id="MobiDB-lite"/>
    </source>
</evidence>
<evidence type="ECO:0000313" key="2">
    <source>
        <dbReference type="EMBL" id="KKN86541.1"/>
    </source>
</evidence>
<organism evidence="2">
    <name type="scientific">marine sediment metagenome</name>
    <dbReference type="NCBI Taxonomy" id="412755"/>
    <lineage>
        <taxon>unclassified sequences</taxon>
        <taxon>metagenomes</taxon>
        <taxon>ecological metagenomes</taxon>
    </lineage>
</organism>
<proteinExistence type="predicted"/>
<comment type="caution">
    <text evidence="2">The sequence shown here is derived from an EMBL/GenBank/DDBJ whole genome shotgun (WGS) entry which is preliminary data.</text>
</comment>
<feature type="region of interest" description="Disordered" evidence="1">
    <location>
        <begin position="49"/>
        <end position="116"/>
    </location>
</feature>
<protein>
    <submittedName>
        <fullName evidence="2">Uncharacterized protein</fullName>
    </submittedName>
</protein>
<sequence>MTSEFGRSLGATAKYWQVRPSVLIMIKRYPDNLFFDMTLAGEMIRLETEASDEARSKTGQSKARDKHLLGDTRRDRPEIQRQLDIFADRPIPKMSTKKVMPVKKGQFEKMDQRRKR</sequence>
<dbReference type="EMBL" id="LAZR01000146">
    <property type="protein sequence ID" value="KKN86541.1"/>
    <property type="molecule type" value="Genomic_DNA"/>
</dbReference>
<feature type="compositionally biased region" description="Basic and acidic residues" evidence="1">
    <location>
        <begin position="105"/>
        <end position="116"/>
    </location>
</feature>
<feature type="compositionally biased region" description="Basic and acidic residues" evidence="1">
    <location>
        <begin position="49"/>
        <end position="91"/>
    </location>
</feature>
<reference evidence="2" key="1">
    <citation type="journal article" date="2015" name="Nature">
        <title>Complex archaea that bridge the gap between prokaryotes and eukaryotes.</title>
        <authorList>
            <person name="Spang A."/>
            <person name="Saw J.H."/>
            <person name="Jorgensen S.L."/>
            <person name="Zaremba-Niedzwiedzka K."/>
            <person name="Martijn J."/>
            <person name="Lind A.E."/>
            <person name="van Eijk R."/>
            <person name="Schleper C."/>
            <person name="Guy L."/>
            <person name="Ettema T.J."/>
        </authorList>
    </citation>
    <scope>NUCLEOTIDE SEQUENCE</scope>
</reference>
<gene>
    <name evidence="2" type="ORF">LCGC14_0267170</name>
</gene>
<accession>A0A0F9WKK1</accession>
<name>A0A0F9WKK1_9ZZZZ</name>
<dbReference type="AlphaFoldDB" id="A0A0F9WKK1"/>